<evidence type="ECO:0008006" key="4">
    <source>
        <dbReference type="Google" id="ProtNLM"/>
    </source>
</evidence>
<accession>A0ABR3EJR3</accession>
<proteinExistence type="predicted"/>
<protein>
    <recommendedName>
        <fullName evidence="4">CxC2-like cysteine cluster KDZ transposase-associated domain-containing protein</fullName>
    </recommendedName>
</protein>
<organism evidence="2 3">
    <name type="scientific">Marasmius crinis-equi</name>
    <dbReference type="NCBI Taxonomy" id="585013"/>
    <lineage>
        <taxon>Eukaryota</taxon>
        <taxon>Fungi</taxon>
        <taxon>Dikarya</taxon>
        <taxon>Basidiomycota</taxon>
        <taxon>Agaricomycotina</taxon>
        <taxon>Agaricomycetes</taxon>
        <taxon>Agaricomycetidae</taxon>
        <taxon>Agaricales</taxon>
        <taxon>Marasmiineae</taxon>
        <taxon>Marasmiaceae</taxon>
        <taxon>Marasmius</taxon>
    </lineage>
</organism>
<dbReference type="Proteomes" id="UP001465976">
    <property type="component" value="Unassembled WGS sequence"/>
</dbReference>
<dbReference type="Pfam" id="PF18758">
    <property type="entry name" value="KDZ"/>
    <property type="match status" value="1"/>
</dbReference>
<dbReference type="EMBL" id="JBAHYK010003915">
    <property type="protein sequence ID" value="KAL0563119.1"/>
    <property type="molecule type" value="Genomic_DNA"/>
</dbReference>
<comment type="caution">
    <text evidence="2">The sequence shown here is derived from an EMBL/GenBank/DDBJ whole genome shotgun (WGS) entry which is preliminary data.</text>
</comment>
<keyword evidence="3" id="KW-1185">Reference proteome</keyword>
<reference evidence="2 3" key="1">
    <citation type="submission" date="2024-02" db="EMBL/GenBank/DDBJ databases">
        <title>A draft genome for the cacao thread blight pathogen Marasmius crinis-equi.</title>
        <authorList>
            <person name="Cohen S.P."/>
            <person name="Baruah I.K."/>
            <person name="Amoako-Attah I."/>
            <person name="Bukari Y."/>
            <person name="Meinhardt L.W."/>
            <person name="Bailey B.A."/>
        </authorList>
    </citation>
    <scope>NUCLEOTIDE SEQUENCE [LARGE SCALE GENOMIC DNA]</scope>
    <source>
        <strain evidence="2 3">GH-76</strain>
    </source>
</reference>
<feature type="region of interest" description="Disordered" evidence="1">
    <location>
        <begin position="280"/>
        <end position="305"/>
    </location>
</feature>
<dbReference type="InterPro" id="IPR040521">
    <property type="entry name" value="KDZ"/>
</dbReference>
<sequence length="305" mass="34418">MTMYDFYTAVESRTDGTGLLGSRDRYDEFVRVVRLWRYLKILKRAGIGADSSRDLSSISPGELAIRCPACPRPGFNLPPNWEAIVREDPQKAFLYFKFISVDACFRLKRRAISSEQRDPGLFTGGAYFVEQKEYQQLMEVMKTKPPQEEEGHCLGSGLAAIAQANTKFSKGYSQTGCILCICARHEIVEPNGTVDMNKGERYWHTDYAISSSQKHSDSQLHRVLSSPVDATLKIDIRQIGPMIITFIWANWSDGPYCCSQAFGFIRRIWSVTCCSAHAGPPPQRTTGSPENSAKKRQSDKTFMKR</sequence>
<feature type="compositionally biased region" description="Basic and acidic residues" evidence="1">
    <location>
        <begin position="292"/>
        <end position="305"/>
    </location>
</feature>
<evidence type="ECO:0000313" key="2">
    <source>
        <dbReference type="EMBL" id="KAL0563119.1"/>
    </source>
</evidence>
<evidence type="ECO:0000313" key="3">
    <source>
        <dbReference type="Proteomes" id="UP001465976"/>
    </source>
</evidence>
<evidence type="ECO:0000256" key="1">
    <source>
        <dbReference type="SAM" id="MobiDB-lite"/>
    </source>
</evidence>
<gene>
    <name evidence="2" type="ORF">V5O48_018958</name>
</gene>
<name>A0ABR3EJR3_9AGAR</name>